<dbReference type="NCBIfam" id="TIGR00526">
    <property type="entry name" value="folB_dom"/>
    <property type="match status" value="1"/>
</dbReference>
<gene>
    <name evidence="2" type="ORF">VB738_12570</name>
</gene>
<feature type="domain" description="Dihydroneopterin aldolase/epimerase" evidence="1">
    <location>
        <begin position="5"/>
        <end position="117"/>
    </location>
</feature>
<proteinExistence type="predicted"/>
<keyword evidence="2" id="KW-0456">Lyase</keyword>
<accession>A0ABU5RWE0</accession>
<dbReference type="EC" id="5.1.99.8" evidence="2"/>
<comment type="caution">
    <text evidence="2">The sequence shown here is derived from an EMBL/GenBank/DDBJ whole genome shotgun (WGS) entry which is preliminary data.</text>
</comment>
<evidence type="ECO:0000313" key="3">
    <source>
        <dbReference type="Proteomes" id="UP001304461"/>
    </source>
</evidence>
<dbReference type="SMART" id="SM00905">
    <property type="entry name" value="FolB"/>
    <property type="match status" value="1"/>
</dbReference>
<keyword evidence="2" id="KW-0413">Isomerase</keyword>
<name>A0ABU5RWE0_9CYAN</name>
<sequence>MTEAIHVRGLRLWAHVGVYEQERRHGQWFELAFSLGVDLGAVARSDDLSQGFDYGRGIAALQEQARTVRCLTLEHYSEQILDALEACYGPIPLAVEVSKCQVPVPGFDGSVAVSRRRRWG</sequence>
<organism evidence="2 3">
    <name type="scientific">Cyanobium gracile UHCC 0139</name>
    <dbReference type="NCBI Taxonomy" id="3110308"/>
    <lineage>
        <taxon>Bacteria</taxon>
        <taxon>Bacillati</taxon>
        <taxon>Cyanobacteriota</taxon>
        <taxon>Cyanophyceae</taxon>
        <taxon>Synechococcales</taxon>
        <taxon>Prochlorococcaceae</taxon>
        <taxon>Cyanobium</taxon>
    </lineage>
</organism>
<keyword evidence="3" id="KW-1185">Reference proteome</keyword>
<dbReference type="SUPFAM" id="SSF55620">
    <property type="entry name" value="Tetrahydrobiopterin biosynthesis enzymes-like"/>
    <property type="match status" value="1"/>
</dbReference>
<evidence type="ECO:0000313" key="2">
    <source>
        <dbReference type="EMBL" id="MEA5392092.1"/>
    </source>
</evidence>
<evidence type="ECO:0000259" key="1">
    <source>
        <dbReference type="SMART" id="SM00905"/>
    </source>
</evidence>
<dbReference type="InterPro" id="IPR043133">
    <property type="entry name" value="GTP-CH-I_C/QueF"/>
</dbReference>
<dbReference type="EC" id="4.1.2.25" evidence="2"/>
<dbReference type="GO" id="GO:0004150">
    <property type="term" value="F:dihydroneopterin aldolase activity"/>
    <property type="evidence" value="ECO:0007669"/>
    <property type="project" value="UniProtKB-EC"/>
</dbReference>
<dbReference type="Gene3D" id="3.30.1130.10">
    <property type="match status" value="1"/>
</dbReference>
<protein>
    <submittedName>
        <fullName evidence="2">Dihydroneopterin aldolase</fullName>
        <ecNumber evidence="2">4.1.2.25</ecNumber>
        <ecNumber evidence="2">5.1.99.8</ecNumber>
    </submittedName>
</protein>
<dbReference type="InterPro" id="IPR006157">
    <property type="entry name" value="FolB_dom"/>
</dbReference>
<dbReference type="EMBL" id="JAYGHX010000007">
    <property type="protein sequence ID" value="MEA5392092.1"/>
    <property type="molecule type" value="Genomic_DNA"/>
</dbReference>
<dbReference type="RefSeq" id="WP_323306052.1">
    <property type="nucleotide sequence ID" value="NZ_JAYGHX010000007.1"/>
</dbReference>
<reference evidence="2 3" key="1">
    <citation type="submission" date="2023-12" db="EMBL/GenBank/DDBJ databases">
        <title>Baltic Sea Cyanobacteria.</title>
        <authorList>
            <person name="Delbaje E."/>
            <person name="Fewer D.P."/>
            <person name="Shishido T.K."/>
        </authorList>
    </citation>
    <scope>NUCLEOTIDE SEQUENCE [LARGE SCALE GENOMIC DNA]</scope>
    <source>
        <strain evidence="2 3">UHCC 0139</strain>
    </source>
</reference>
<dbReference type="GO" id="GO:0016853">
    <property type="term" value="F:isomerase activity"/>
    <property type="evidence" value="ECO:0007669"/>
    <property type="project" value="UniProtKB-KW"/>
</dbReference>
<dbReference type="Proteomes" id="UP001304461">
    <property type="component" value="Unassembled WGS sequence"/>
</dbReference>
<dbReference type="Pfam" id="PF02152">
    <property type="entry name" value="FolB"/>
    <property type="match status" value="1"/>
</dbReference>